<dbReference type="InterPro" id="IPR005828">
    <property type="entry name" value="MFS_sugar_transport-like"/>
</dbReference>
<feature type="transmembrane region" description="Helical" evidence="8">
    <location>
        <begin position="407"/>
        <end position="430"/>
    </location>
</feature>
<dbReference type="InterPro" id="IPR036259">
    <property type="entry name" value="MFS_trans_sf"/>
</dbReference>
<evidence type="ECO:0000256" key="2">
    <source>
        <dbReference type="ARBA" id="ARBA00010992"/>
    </source>
</evidence>
<feature type="transmembrane region" description="Helical" evidence="8">
    <location>
        <begin position="311"/>
        <end position="332"/>
    </location>
</feature>
<keyword evidence="11" id="KW-1185">Reference proteome</keyword>
<feature type="transmembrane region" description="Helical" evidence="8">
    <location>
        <begin position="373"/>
        <end position="395"/>
    </location>
</feature>
<evidence type="ECO:0000256" key="1">
    <source>
        <dbReference type="ARBA" id="ARBA00004141"/>
    </source>
</evidence>
<dbReference type="GO" id="GO:0005351">
    <property type="term" value="F:carbohydrate:proton symporter activity"/>
    <property type="evidence" value="ECO:0007669"/>
    <property type="project" value="TreeGrafter"/>
</dbReference>
<dbReference type="PANTHER" id="PTHR48022">
    <property type="entry name" value="PLASTIDIC GLUCOSE TRANSPORTER 4"/>
    <property type="match status" value="1"/>
</dbReference>
<feature type="transmembrane region" description="Helical" evidence="8">
    <location>
        <begin position="442"/>
        <end position="460"/>
    </location>
</feature>
<evidence type="ECO:0000313" key="10">
    <source>
        <dbReference type="EMBL" id="KAF5566555.1"/>
    </source>
</evidence>
<feature type="transmembrane region" description="Helical" evidence="8">
    <location>
        <begin position="339"/>
        <end position="361"/>
    </location>
</feature>
<evidence type="ECO:0000256" key="5">
    <source>
        <dbReference type="ARBA" id="ARBA00022989"/>
    </source>
</evidence>
<feature type="transmembrane region" description="Helical" evidence="8">
    <location>
        <begin position="277"/>
        <end position="299"/>
    </location>
</feature>
<dbReference type="FunFam" id="1.20.1250.20:FF:000078">
    <property type="entry name" value="MFS maltose transporter, putative"/>
    <property type="match status" value="1"/>
</dbReference>
<evidence type="ECO:0000259" key="9">
    <source>
        <dbReference type="PROSITE" id="PS50850"/>
    </source>
</evidence>
<evidence type="ECO:0000256" key="3">
    <source>
        <dbReference type="ARBA" id="ARBA00022448"/>
    </source>
</evidence>
<feature type="domain" description="Major facilitator superfamily (MFS) profile" evidence="9">
    <location>
        <begin position="24"/>
        <end position="464"/>
    </location>
</feature>
<dbReference type="Proteomes" id="UP000574317">
    <property type="component" value="Unassembled WGS sequence"/>
</dbReference>
<keyword evidence="4 8" id="KW-0812">Transmembrane</keyword>
<evidence type="ECO:0000256" key="8">
    <source>
        <dbReference type="SAM" id="Phobius"/>
    </source>
</evidence>
<dbReference type="PROSITE" id="PS50850">
    <property type="entry name" value="MFS"/>
    <property type="match status" value="1"/>
</dbReference>
<evidence type="ECO:0000256" key="7">
    <source>
        <dbReference type="RuleBase" id="RU003346"/>
    </source>
</evidence>
<dbReference type="AlphaFoldDB" id="A0A8H5K6L7"/>
<sequence length="573" mass="62533">MADNIITAAKSGRFNEMTGTMIFLLMYMCFCSFNFGYDVGNFGSVQGMQAFGRQFGTCDEETGKCSLQPWLSSVMTSVPFIGKALGTVICGVIAERWGRKIAIMGLIIASFVGVLLQTTATTAAQFTIGRFISFAMTGMTIVVVPIYQAETAPKALRGLITSSLQLMILLGSLVASLVTWGTSSMKTNAAWYIPVALQFLAPCFLLALWFWVPESPRWLLSKDRVEEATKSLRRIRKDKSEEDIELEIQAIQHAHSNDHKGKWSELFDVKNRRRTMVAILAMFGQQITGQAFASQYSVIFYLSQGFGARSFVFSVLSSVAGLVCLFITWFTVDLVGRRVLLLIGGTGMAVFLFIVGAVGTIKNPTEAQQNTLVASFILFSSAYALSWAPVSYIVLSEAASSHIKEKTNLLASVISVLTTFATSFTLPYLLSKPYAALGAKVGFIYGSFCVAMVVLAYFFIPELKGRSLEEVDQLFASGESLRKLGCLRTQTAEEAFESDSKTFVTVPLALPAVFAALATKAGRQVRACAYANEAGETHVGGYCPYIAGSKGDADRQDHARFALLPLFLFAWEA</sequence>
<comment type="subcellular location">
    <subcellularLocation>
        <location evidence="1">Membrane</location>
        <topology evidence="1">Multi-pass membrane protein</topology>
    </subcellularLocation>
</comment>
<dbReference type="Gene3D" id="1.20.1250.20">
    <property type="entry name" value="MFS general substrate transporter like domains"/>
    <property type="match status" value="1"/>
</dbReference>
<dbReference type="PRINTS" id="PR00171">
    <property type="entry name" value="SUGRTRNSPORT"/>
</dbReference>
<accession>A0A8H5K6L7</accession>
<feature type="transmembrane region" description="Helical" evidence="8">
    <location>
        <begin position="191"/>
        <end position="212"/>
    </location>
</feature>
<feature type="transmembrane region" description="Helical" evidence="8">
    <location>
        <begin position="70"/>
        <end position="94"/>
    </location>
</feature>
<name>A0A8H5K6L7_9HYPO</name>
<dbReference type="SUPFAM" id="SSF103473">
    <property type="entry name" value="MFS general substrate transporter"/>
    <property type="match status" value="1"/>
</dbReference>
<comment type="caution">
    <text evidence="10">The sequence shown here is derived from an EMBL/GenBank/DDBJ whole genome shotgun (WGS) entry which is preliminary data.</text>
</comment>
<keyword evidence="5 8" id="KW-1133">Transmembrane helix</keyword>
<evidence type="ECO:0000313" key="11">
    <source>
        <dbReference type="Proteomes" id="UP000574317"/>
    </source>
</evidence>
<gene>
    <name evidence="10" type="ORF">FNAPI_1013</name>
</gene>
<dbReference type="InterPro" id="IPR003663">
    <property type="entry name" value="Sugar/inositol_transpt"/>
</dbReference>
<feature type="transmembrane region" description="Helical" evidence="8">
    <location>
        <begin position="101"/>
        <end position="120"/>
    </location>
</feature>
<evidence type="ECO:0000256" key="4">
    <source>
        <dbReference type="ARBA" id="ARBA00022692"/>
    </source>
</evidence>
<comment type="similarity">
    <text evidence="2 7">Belongs to the major facilitator superfamily. Sugar transporter (TC 2.A.1.1) family.</text>
</comment>
<dbReference type="PANTHER" id="PTHR48022:SF77">
    <property type="entry name" value="MAJOR FACILITATOR SUPERFAMILY (MFS) PROFILE DOMAIN-CONTAINING PROTEIN"/>
    <property type="match status" value="1"/>
</dbReference>
<dbReference type="NCBIfam" id="TIGR00879">
    <property type="entry name" value="SP"/>
    <property type="match status" value="1"/>
</dbReference>
<feature type="transmembrane region" description="Helical" evidence="8">
    <location>
        <begin position="20"/>
        <end position="37"/>
    </location>
</feature>
<keyword evidence="3 7" id="KW-0813">Transport</keyword>
<protein>
    <submittedName>
        <fullName evidence="10">Hexose transporter 2</fullName>
    </submittedName>
</protein>
<organism evidence="10 11">
    <name type="scientific">Fusarium napiforme</name>
    <dbReference type="NCBI Taxonomy" id="42672"/>
    <lineage>
        <taxon>Eukaryota</taxon>
        <taxon>Fungi</taxon>
        <taxon>Dikarya</taxon>
        <taxon>Ascomycota</taxon>
        <taxon>Pezizomycotina</taxon>
        <taxon>Sordariomycetes</taxon>
        <taxon>Hypocreomycetidae</taxon>
        <taxon>Hypocreales</taxon>
        <taxon>Nectriaceae</taxon>
        <taxon>Fusarium</taxon>
        <taxon>Fusarium fujikuroi species complex</taxon>
    </lineage>
</organism>
<evidence type="ECO:0000256" key="6">
    <source>
        <dbReference type="ARBA" id="ARBA00023136"/>
    </source>
</evidence>
<reference evidence="10 11" key="1">
    <citation type="submission" date="2020-05" db="EMBL/GenBank/DDBJ databases">
        <title>Identification and distribution of gene clusters putatively required for synthesis of sphingolipid metabolism inhibitors in phylogenetically diverse species of the filamentous fungus Fusarium.</title>
        <authorList>
            <person name="Kim H.-S."/>
            <person name="Busman M."/>
            <person name="Brown D.W."/>
            <person name="Divon H."/>
            <person name="Uhlig S."/>
            <person name="Proctor R.H."/>
        </authorList>
    </citation>
    <scope>NUCLEOTIDE SEQUENCE [LARGE SCALE GENOMIC DNA]</scope>
    <source>
        <strain evidence="10 11">NRRL 25196</strain>
    </source>
</reference>
<dbReference type="InterPro" id="IPR050360">
    <property type="entry name" value="MFS_Sugar_Transporters"/>
</dbReference>
<feature type="transmembrane region" description="Helical" evidence="8">
    <location>
        <begin position="126"/>
        <end position="147"/>
    </location>
</feature>
<dbReference type="GO" id="GO:0016020">
    <property type="term" value="C:membrane"/>
    <property type="evidence" value="ECO:0007669"/>
    <property type="project" value="UniProtKB-SubCell"/>
</dbReference>
<keyword evidence="6 8" id="KW-0472">Membrane</keyword>
<feature type="transmembrane region" description="Helical" evidence="8">
    <location>
        <begin position="159"/>
        <end position="179"/>
    </location>
</feature>
<dbReference type="Pfam" id="PF00083">
    <property type="entry name" value="Sugar_tr"/>
    <property type="match status" value="1"/>
</dbReference>
<proteinExistence type="inferred from homology"/>
<dbReference type="InterPro" id="IPR020846">
    <property type="entry name" value="MFS_dom"/>
</dbReference>
<dbReference type="EMBL" id="JAAOAO010000039">
    <property type="protein sequence ID" value="KAF5566555.1"/>
    <property type="molecule type" value="Genomic_DNA"/>
</dbReference>